<dbReference type="GO" id="GO:0016829">
    <property type="term" value="F:lyase activity"/>
    <property type="evidence" value="ECO:0007669"/>
    <property type="project" value="UniProtKB-KW"/>
</dbReference>
<evidence type="ECO:0000256" key="2">
    <source>
        <dbReference type="ARBA" id="ARBA00022801"/>
    </source>
</evidence>
<evidence type="ECO:0000256" key="5">
    <source>
        <dbReference type="ARBA" id="ARBA00029300"/>
    </source>
</evidence>
<evidence type="ECO:0000256" key="1">
    <source>
        <dbReference type="ARBA" id="ARBA00022722"/>
    </source>
</evidence>
<proteinExistence type="predicted"/>
<dbReference type="PANTHER" id="PTHR13522:SF3">
    <property type="entry name" value="U6 SNRNA PHOSPHODIESTERASE 1"/>
    <property type="match status" value="1"/>
</dbReference>
<evidence type="ECO:0000256" key="8">
    <source>
        <dbReference type="SAM" id="MobiDB-lite"/>
    </source>
</evidence>
<keyword evidence="2" id="KW-0378">Hydrolase</keyword>
<evidence type="ECO:0000256" key="6">
    <source>
        <dbReference type="ARBA" id="ARBA00029543"/>
    </source>
</evidence>
<dbReference type="EMBL" id="MTYJ01000063">
    <property type="protein sequence ID" value="OQV17282.1"/>
    <property type="molecule type" value="Genomic_DNA"/>
</dbReference>
<gene>
    <name evidence="9" type="ORF">BV898_08680</name>
</gene>
<keyword evidence="1" id="KW-0540">Nuclease</keyword>
<dbReference type="GO" id="GO:0005634">
    <property type="term" value="C:nucleus"/>
    <property type="evidence" value="ECO:0007669"/>
    <property type="project" value="TreeGrafter"/>
</dbReference>
<keyword evidence="3" id="KW-0456">Lyase</keyword>
<reference evidence="10" key="1">
    <citation type="submission" date="2017-01" db="EMBL/GenBank/DDBJ databases">
        <title>Comparative genomics of anhydrobiosis in the tardigrade Hypsibius dujardini.</title>
        <authorList>
            <person name="Yoshida Y."/>
            <person name="Koutsovoulos G."/>
            <person name="Laetsch D."/>
            <person name="Stevens L."/>
            <person name="Kumar S."/>
            <person name="Horikawa D."/>
            <person name="Ishino K."/>
            <person name="Komine S."/>
            <person name="Tomita M."/>
            <person name="Blaxter M."/>
            <person name="Arakawa K."/>
        </authorList>
    </citation>
    <scope>NUCLEOTIDE SEQUENCE [LARGE SCALE GENOMIC DNA]</scope>
    <source>
        <strain evidence="10">Z151</strain>
    </source>
</reference>
<evidence type="ECO:0000256" key="4">
    <source>
        <dbReference type="ARBA" id="ARBA00023242"/>
    </source>
</evidence>
<evidence type="ECO:0000256" key="3">
    <source>
        <dbReference type="ARBA" id="ARBA00023239"/>
    </source>
</evidence>
<protein>
    <recommendedName>
        <fullName evidence="6">U6 snRNA phosphodiesterase 1</fullName>
    </recommendedName>
    <alternativeName>
        <fullName evidence="7">3'-5' RNA exonuclease USB1</fullName>
    </alternativeName>
</protein>
<comment type="caution">
    <text evidence="9">The sequence shown here is derived from an EMBL/GenBank/DDBJ whole genome shotgun (WGS) entry which is preliminary data.</text>
</comment>
<evidence type="ECO:0000313" key="10">
    <source>
        <dbReference type="Proteomes" id="UP000192578"/>
    </source>
</evidence>
<dbReference type="GO" id="GO:0034477">
    <property type="term" value="P:U6 snRNA 3'-end processing"/>
    <property type="evidence" value="ECO:0007669"/>
    <property type="project" value="InterPro"/>
</dbReference>
<dbReference type="AlphaFoldDB" id="A0A1W0WQ15"/>
<feature type="compositionally biased region" description="Low complexity" evidence="8">
    <location>
        <begin position="104"/>
        <end position="120"/>
    </location>
</feature>
<comment type="catalytic activity">
    <reaction evidence="5">
        <text>a 3'-end uridylyl-uridine-RNA = a 3'-end 2',3'-cyclophospho-uridine-RNA + uridine</text>
        <dbReference type="Rhea" id="RHEA:46052"/>
        <dbReference type="Rhea" id="RHEA-COMP:17384"/>
        <dbReference type="Rhea" id="RHEA-COMP:17385"/>
        <dbReference type="ChEBI" id="CHEBI:16704"/>
        <dbReference type="ChEBI" id="CHEBI:85643"/>
        <dbReference type="ChEBI" id="CHEBI:85644"/>
    </reaction>
    <physiologicalReaction direction="left-to-right" evidence="5">
        <dbReference type="Rhea" id="RHEA:46053"/>
    </physiologicalReaction>
</comment>
<dbReference type="Gene3D" id="3.90.1140.10">
    <property type="entry name" value="Cyclic phosphodiesterase"/>
    <property type="match status" value="1"/>
</dbReference>
<sequence>MNIFNYFSPSFQNVCFHKIFPVSLKTLRSSTGSCTTTQMPIGSRVRDVLRRLIDDYGSSDEEKEKTPALSRSKKPVKLKDKIKKRDKKSACPPGTLKSQDSLDHQSSASPSSSSSSTTTGSEDDPPPQHEEVEEHPIYMSGLLGGDASIPADGSSCISLPGSLRSSHLEESERVRAFPHFPGNWATFVYMIPRTDGLTSLFNQLIHETAAIPQLRPIKWSLIEEPHISLSRTVALRYHEIPHFTARLKADIMKTSLPRFCYSLEDIAFFKNDHVNTSFLALKVRRGQEEMANLLKTVNTCLKSFNMPPFYENPEFHVSFAWSMDRVSDEDKRVLIDYLQSKFDKLKGEFSEDLEQNARAVHCKSGNRTYLIPL</sequence>
<organism evidence="9 10">
    <name type="scientific">Hypsibius exemplaris</name>
    <name type="common">Freshwater tardigrade</name>
    <dbReference type="NCBI Taxonomy" id="2072580"/>
    <lineage>
        <taxon>Eukaryota</taxon>
        <taxon>Metazoa</taxon>
        <taxon>Ecdysozoa</taxon>
        <taxon>Tardigrada</taxon>
        <taxon>Eutardigrada</taxon>
        <taxon>Parachela</taxon>
        <taxon>Hypsibioidea</taxon>
        <taxon>Hypsibiidae</taxon>
        <taxon>Hypsibius</taxon>
    </lineage>
</organism>
<name>A0A1W0WQ15_HYPEX</name>
<feature type="compositionally biased region" description="Basic residues" evidence="8">
    <location>
        <begin position="71"/>
        <end position="87"/>
    </location>
</feature>
<dbReference type="InterPro" id="IPR027521">
    <property type="entry name" value="Usb1"/>
</dbReference>
<dbReference type="Pfam" id="PF09749">
    <property type="entry name" value="HVSL"/>
    <property type="match status" value="1"/>
</dbReference>
<keyword evidence="10" id="KW-1185">Reference proteome</keyword>
<accession>A0A1W0WQ15</accession>
<evidence type="ECO:0000256" key="7">
    <source>
        <dbReference type="ARBA" id="ARBA00030030"/>
    </source>
</evidence>
<dbReference type="Proteomes" id="UP000192578">
    <property type="component" value="Unassembled WGS sequence"/>
</dbReference>
<dbReference type="GO" id="GO:0000175">
    <property type="term" value="F:3'-5'-RNA exonuclease activity"/>
    <property type="evidence" value="ECO:0007669"/>
    <property type="project" value="TreeGrafter"/>
</dbReference>
<keyword evidence="4" id="KW-0539">Nucleus</keyword>
<feature type="region of interest" description="Disordered" evidence="8">
    <location>
        <begin position="58"/>
        <end position="131"/>
    </location>
</feature>
<evidence type="ECO:0000313" key="9">
    <source>
        <dbReference type="EMBL" id="OQV17282.1"/>
    </source>
</evidence>
<dbReference type="OrthoDB" id="49151at2759"/>
<dbReference type="PANTHER" id="PTHR13522">
    <property type="entry name" value="U6 SNRNA PHOSPHODIESTERASE 1"/>
    <property type="match status" value="1"/>
</dbReference>